<evidence type="ECO:0000313" key="4">
    <source>
        <dbReference type="Proteomes" id="UP000008461"/>
    </source>
</evidence>
<dbReference type="OrthoDB" id="1111222at2"/>
<dbReference type="RefSeq" id="WP_013766004.1">
    <property type="nucleotide sequence ID" value="NC_015510.1"/>
</dbReference>
<dbReference type="STRING" id="760192.Halhy_3613"/>
<keyword evidence="1" id="KW-0472">Membrane</keyword>
<dbReference type="AlphaFoldDB" id="F4KYS3"/>
<reference key="2">
    <citation type="submission" date="2011-04" db="EMBL/GenBank/DDBJ databases">
        <title>Complete sequence of chromosome of Haliscomenobacter hydrossis DSM 1100.</title>
        <authorList>
            <consortium name="US DOE Joint Genome Institute (JGI-PGF)"/>
            <person name="Lucas S."/>
            <person name="Han J."/>
            <person name="Lapidus A."/>
            <person name="Bruce D."/>
            <person name="Goodwin L."/>
            <person name="Pitluck S."/>
            <person name="Peters L."/>
            <person name="Kyrpides N."/>
            <person name="Mavromatis K."/>
            <person name="Ivanova N."/>
            <person name="Ovchinnikova G."/>
            <person name="Pagani I."/>
            <person name="Daligault H."/>
            <person name="Detter J.C."/>
            <person name="Han C."/>
            <person name="Land M."/>
            <person name="Hauser L."/>
            <person name="Markowitz V."/>
            <person name="Cheng J.-F."/>
            <person name="Hugenholtz P."/>
            <person name="Woyke T."/>
            <person name="Wu D."/>
            <person name="Verbarg S."/>
            <person name="Frueling A."/>
            <person name="Brambilla E."/>
            <person name="Klenk H.-P."/>
            <person name="Eisen J.A."/>
        </authorList>
    </citation>
    <scope>NUCLEOTIDE SEQUENCE</scope>
    <source>
        <strain>DSM 1100</strain>
    </source>
</reference>
<evidence type="ECO:0000259" key="2">
    <source>
        <dbReference type="Pfam" id="PF14258"/>
    </source>
</evidence>
<accession>F4KYS3</accession>
<gene>
    <name evidence="3" type="ordered locus">Halhy_3613</name>
</gene>
<keyword evidence="4" id="KW-1185">Reference proteome</keyword>
<dbReference type="KEGG" id="hhy:Halhy_3613"/>
<sequence>MRSKNFIFYAAGLLVLGLLVFLLSTDGTRSYTWSEHYKEQNKGPFGLRVVFKLLKSRVPKSDFILLKKRLSKSLATQPGLKSNYVFMGSGQYLDSADAETLLRFVANGNDAFIATRVLPFNLMFKLYVKPCGDAKWTNLNYYQDKTVSANFEHPSLQNATGFSFEYRHLEEDKLYDWHFFDTTYFCNNPGGLVALGKLNGNKINFVRIRHGRGNFYLHSNPLFFTNLFMIEKTGKDYAERAFAHLSNGPIYWDCTSKVPRDVAENMNADSQGGRRRRDFSRPSPLSYVLSQPPLAWAWYVLLGATLVYFLFRVKRRQRIIPVLPANKNNSLAFIRTIGRLYFLQNSHRQLALQNMKLFLQFVRDRYKLQTRELQEEFMHQLSVKSEVKLDTIKNILDMHHLIEHSPEITDKALVDFHQKIEYFYKTCK</sequence>
<organism evidence="3 4">
    <name type="scientific">Haliscomenobacter hydrossis (strain ATCC 27775 / DSM 1100 / LMG 10767 / O)</name>
    <dbReference type="NCBI Taxonomy" id="760192"/>
    <lineage>
        <taxon>Bacteria</taxon>
        <taxon>Pseudomonadati</taxon>
        <taxon>Bacteroidota</taxon>
        <taxon>Saprospiria</taxon>
        <taxon>Saprospirales</taxon>
        <taxon>Haliscomenobacteraceae</taxon>
        <taxon>Haliscomenobacter</taxon>
    </lineage>
</organism>
<dbReference type="Pfam" id="PF14258">
    <property type="entry name" value="DUF4350"/>
    <property type="match status" value="1"/>
</dbReference>
<dbReference type="InterPro" id="IPR025646">
    <property type="entry name" value="DUF4350"/>
</dbReference>
<name>F4KYS3_HALH1</name>
<dbReference type="EMBL" id="CP002691">
    <property type="protein sequence ID" value="AEE51465.1"/>
    <property type="molecule type" value="Genomic_DNA"/>
</dbReference>
<dbReference type="Proteomes" id="UP000008461">
    <property type="component" value="Chromosome"/>
</dbReference>
<evidence type="ECO:0000313" key="3">
    <source>
        <dbReference type="EMBL" id="AEE51465.1"/>
    </source>
</evidence>
<feature type="domain" description="DUF4350" evidence="2">
    <location>
        <begin position="40"/>
        <end position="229"/>
    </location>
</feature>
<evidence type="ECO:0000256" key="1">
    <source>
        <dbReference type="SAM" id="Phobius"/>
    </source>
</evidence>
<protein>
    <recommendedName>
        <fullName evidence="2">DUF4350 domain-containing protein</fullName>
    </recommendedName>
</protein>
<keyword evidence="1" id="KW-0812">Transmembrane</keyword>
<proteinExistence type="predicted"/>
<feature type="transmembrane region" description="Helical" evidence="1">
    <location>
        <begin position="294"/>
        <end position="311"/>
    </location>
</feature>
<keyword evidence="1" id="KW-1133">Transmembrane helix</keyword>
<dbReference type="HOGENOM" id="CLU_036786_1_0_10"/>
<reference evidence="3 4" key="1">
    <citation type="journal article" date="2011" name="Stand. Genomic Sci.">
        <title>Complete genome sequence of Haliscomenobacter hydrossis type strain (O).</title>
        <authorList>
            <consortium name="US DOE Joint Genome Institute (JGI-PGF)"/>
            <person name="Daligault H."/>
            <person name="Lapidus A."/>
            <person name="Zeytun A."/>
            <person name="Nolan M."/>
            <person name="Lucas S."/>
            <person name="Del Rio T.G."/>
            <person name="Tice H."/>
            <person name="Cheng J.F."/>
            <person name="Tapia R."/>
            <person name="Han C."/>
            <person name="Goodwin L."/>
            <person name="Pitluck S."/>
            <person name="Liolios K."/>
            <person name="Pagani I."/>
            <person name="Ivanova N."/>
            <person name="Huntemann M."/>
            <person name="Mavromatis K."/>
            <person name="Mikhailova N."/>
            <person name="Pati A."/>
            <person name="Chen A."/>
            <person name="Palaniappan K."/>
            <person name="Land M."/>
            <person name="Hauser L."/>
            <person name="Brambilla E.M."/>
            <person name="Rohde M."/>
            <person name="Verbarg S."/>
            <person name="Goker M."/>
            <person name="Bristow J."/>
            <person name="Eisen J.A."/>
            <person name="Markowitz V."/>
            <person name="Hugenholtz P."/>
            <person name="Kyrpides N.C."/>
            <person name="Klenk H.P."/>
            <person name="Woyke T."/>
        </authorList>
    </citation>
    <scope>NUCLEOTIDE SEQUENCE [LARGE SCALE GENOMIC DNA]</scope>
    <source>
        <strain evidence="4">ATCC 27775 / DSM 1100 / LMG 10767 / O</strain>
    </source>
</reference>
<dbReference type="eggNOG" id="ENOG502Z8TX">
    <property type="taxonomic scope" value="Bacteria"/>
</dbReference>